<dbReference type="HAMAP" id="MF_00601">
    <property type="entry name" value="EutC"/>
    <property type="match status" value="1"/>
</dbReference>
<dbReference type="InterPro" id="IPR042255">
    <property type="entry name" value="EutC_N"/>
</dbReference>
<organism evidence="5">
    <name type="scientific">freshwater metagenome</name>
    <dbReference type="NCBI Taxonomy" id="449393"/>
    <lineage>
        <taxon>unclassified sequences</taxon>
        <taxon>metagenomes</taxon>
        <taxon>ecological metagenomes</taxon>
    </lineage>
</organism>
<dbReference type="Gene3D" id="1.10.30.40">
    <property type="entry name" value="Ethanolamine ammonia-lyase light chain (EutC), N-terminal domain"/>
    <property type="match status" value="1"/>
</dbReference>
<dbReference type="AlphaFoldDB" id="A0A6J6IH71"/>
<dbReference type="PANTHER" id="PTHR39330">
    <property type="entry name" value="ETHANOLAMINE AMMONIA-LYASE LIGHT CHAIN"/>
    <property type="match status" value="1"/>
</dbReference>
<dbReference type="PANTHER" id="PTHR39330:SF1">
    <property type="entry name" value="ETHANOLAMINE AMMONIA-LYASE SMALL SUBUNIT"/>
    <property type="match status" value="1"/>
</dbReference>
<dbReference type="InterPro" id="IPR042251">
    <property type="entry name" value="EutC_C"/>
</dbReference>
<name>A0A6J6IH71_9ZZZZ</name>
<dbReference type="EMBL" id="CAEZUP010000127">
    <property type="protein sequence ID" value="CAB4623818.1"/>
    <property type="molecule type" value="Genomic_DNA"/>
</dbReference>
<keyword evidence="2" id="KW-0456">Lyase</keyword>
<sequence>MTGENAGAERGNLPAPRDGEQLRLREVTPARVLLGRAGLGYRTATQLRLRADHAAARDALSVRIDLDDPALAPLSRSLDILEVATRADSLATHLARPDLGRLLSDESVERIRSGCAPDMDLQILVGDGLSPQAVITQVPLLLPLLIAGAEARGLSVGRILFVRHCRVGVLNDIGEVLAPRAVVLLVGERPGLATAESLSAYLAWQPRSGHTDADRNLISNIHVDGVGISDAVTRILDFLGEFRLRDRSGFTIKEPARPGTGRTVQER</sequence>
<dbReference type="PIRSF" id="PIRSF018982">
    <property type="entry name" value="EutC"/>
    <property type="match status" value="1"/>
</dbReference>
<dbReference type="InterPro" id="IPR009246">
    <property type="entry name" value="EutC"/>
</dbReference>
<reference evidence="5" key="1">
    <citation type="submission" date="2020-05" db="EMBL/GenBank/DDBJ databases">
        <authorList>
            <person name="Chiriac C."/>
            <person name="Salcher M."/>
            <person name="Ghai R."/>
            <person name="Kavagutti S V."/>
        </authorList>
    </citation>
    <scope>NUCLEOTIDE SEQUENCE</scope>
</reference>
<dbReference type="GO" id="GO:0031419">
    <property type="term" value="F:cobalamin binding"/>
    <property type="evidence" value="ECO:0007669"/>
    <property type="project" value="UniProtKB-KW"/>
</dbReference>
<dbReference type="NCBIfam" id="NF003971">
    <property type="entry name" value="PRK05465.1"/>
    <property type="match status" value="1"/>
</dbReference>
<keyword evidence="3" id="KW-0170">Cobalt</keyword>
<gene>
    <name evidence="5" type="ORF">UFOPK1835_02003</name>
</gene>
<evidence type="ECO:0000313" key="5">
    <source>
        <dbReference type="EMBL" id="CAB4623818.1"/>
    </source>
</evidence>
<evidence type="ECO:0000256" key="2">
    <source>
        <dbReference type="ARBA" id="ARBA00023239"/>
    </source>
</evidence>
<dbReference type="GO" id="GO:0006520">
    <property type="term" value="P:amino acid metabolic process"/>
    <property type="evidence" value="ECO:0007669"/>
    <property type="project" value="InterPro"/>
</dbReference>
<evidence type="ECO:0000256" key="4">
    <source>
        <dbReference type="ARBA" id="ARBA00024446"/>
    </source>
</evidence>
<keyword evidence="1" id="KW-0846">Cobalamin</keyword>
<keyword evidence="4" id="KW-1283">Bacterial microcompartment</keyword>
<dbReference type="Pfam" id="PF05985">
    <property type="entry name" value="EutC"/>
    <property type="match status" value="1"/>
</dbReference>
<proteinExistence type="inferred from homology"/>
<protein>
    <submittedName>
        <fullName evidence="5">Unannotated protein</fullName>
    </submittedName>
</protein>
<evidence type="ECO:0000256" key="1">
    <source>
        <dbReference type="ARBA" id="ARBA00022628"/>
    </source>
</evidence>
<evidence type="ECO:0000256" key="3">
    <source>
        <dbReference type="ARBA" id="ARBA00023285"/>
    </source>
</evidence>
<dbReference type="GO" id="GO:0009350">
    <property type="term" value="C:ethanolamine ammonia-lyase complex"/>
    <property type="evidence" value="ECO:0007669"/>
    <property type="project" value="TreeGrafter"/>
</dbReference>
<dbReference type="GO" id="GO:0008851">
    <property type="term" value="F:ethanolamine ammonia-lyase activity"/>
    <property type="evidence" value="ECO:0007669"/>
    <property type="project" value="InterPro"/>
</dbReference>
<dbReference type="Gene3D" id="3.40.50.11240">
    <property type="entry name" value="Ethanolamine ammonia-lyase light chain (EutC)"/>
    <property type="match status" value="1"/>
</dbReference>
<accession>A0A6J6IH71</accession>